<dbReference type="InterPro" id="IPR050557">
    <property type="entry name" value="RTX_toxin/Mannuronan_C5-epim"/>
</dbReference>
<dbReference type="GO" id="GO:0005509">
    <property type="term" value="F:calcium ion binding"/>
    <property type="evidence" value="ECO:0007669"/>
    <property type="project" value="InterPro"/>
</dbReference>
<dbReference type="PROSITE" id="PS00330">
    <property type="entry name" value="HEMOLYSIN_CALCIUM"/>
    <property type="match status" value="1"/>
</dbReference>
<name>A0A1U7HW79_9CHRO</name>
<dbReference type="InterPro" id="IPR011049">
    <property type="entry name" value="Serralysin-like_metalloprot_C"/>
</dbReference>
<dbReference type="InterPro" id="IPR018511">
    <property type="entry name" value="Hemolysin-typ_Ca-bd_CS"/>
</dbReference>
<dbReference type="PANTHER" id="PTHR38340">
    <property type="entry name" value="S-LAYER PROTEIN"/>
    <property type="match status" value="1"/>
</dbReference>
<keyword evidence="2" id="KW-0964">Secreted</keyword>
<sequence>MNGGAGIDRVTEFSDFNLTLTNNALVGEGTDQLSGIETALLRGGNNGTVVDASQFTLGSVDIGGGNGNDLLFGGSGNDELDAGSSGSDTLRGGLGNDIYEVTGFSDTVIENPGGGIDTVESDGSFTLGANVENLDLKGFDAVNGTGNELNNFIDGNRANNTLNGGVGNDTLKGSQGDDVLIGGVGNDQFLFSTGNAFRFDDLGVDTITNFSVGSDKIVLSKTTFDTLFGGAGGTLNPSEFEVVDSFSEQFSSNAKITYNSVRGNLCFNRNGSVVVGGDAEGNIIADLNPSNTSGGSPNISAADILIVA</sequence>
<dbReference type="Pfam" id="PF00353">
    <property type="entry name" value="HemolysinCabind"/>
    <property type="match status" value="2"/>
</dbReference>
<dbReference type="Proteomes" id="UP000185984">
    <property type="component" value="Unassembled WGS sequence"/>
</dbReference>
<organism evidence="3 4">
    <name type="scientific">Chroogloeocystis siderophila 5.2 s.c.1</name>
    <dbReference type="NCBI Taxonomy" id="247279"/>
    <lineage>
        <taxon>Bacteria</taxon>
        <taxon>Bacillati</taxon>
        <taxon>Cyanobacteriota</taxon>
        <taxon>Cyanophyceae</taxon>
        <taxon>Oscillatoriophycideae</taxon>
        <taxon>Chroococcales</taxon>
        <taxon>Chroococcaceae</taxon>
        <taxon>Chroogloeocystis</taxon>
    </lineage>
</organism>
<dbReference type="Gene3D" id="2.150.10.10">
    <property type="entry name" value="Serralysin-like metalloprotease, C-terminal"/>
    <property type="match status" value="1"/>
</dbReference>
<gene>
    <name evidence="3" type="ORF">NIES1031_08035</name>
</gene>
<evidence type="ECO:0000313" key="4">
    <source>
        <dbReference type="Proteomes" id="UP000185984"/>
    </source>
</evidence>
<proteinExistence type="predicted"/>
<evidence type="ECO:0008006" key="5">
    <source>
        <dbReference type="Google" id="ProtNLM"/>
    </source>
</evidence>
<dbReference type="STRING" id="247279.NIES1031_08035"/>
<protein>
    <recommendedName>
        <fullName evidence="5">Calcium-binding protein</fullName>
    </recommendedName>
</protein>
<dbReference type="GO" id="GO:0005576">
    <property type="term" value="C:extracellular region"/>
    <property type="evidence" value="ECO:0007669"/>
    <property type="project" value="UniProtKB-SubCell"/>
</dbReference>
<dbReference type="RefSeq" id="WP_073548925.1">
    <property type="nucleotide sequence ID" value="NZ_CAWMVK010000039.1"/>
</dbReference>
<dbReference type="OrthoDB" id="415689at2"/>
<evidence type="ECO:0000256" key="2">
    <source>
        <dbReference type="ARBA" id="ARBA00022525"/>
    </source>
</evidence>
<dbReference type="AlphaFoldDB" id="A0A1U7HW79"/>
<accession>A0A1U7HW79</accession>
<evidence type="ECO:0000313" key="3">
    <source>
        <dbReference type="EMBL" id="OKH27844.1"/>
    </source>
</evidence>
<dbReference type="PRINTS" id="PR00313">
    <property type="entry name" value="CABNDNGRPT"/>
</dbReference>
<keyword evidence="4" id="KW-1185">Reference proteome</keyword>
<dbReference type="EMBL" id="MRCC01000005">
    <property type="protein sequence ID" value="OKH27844.1"/>
    <property type="molecule type" value="Genomic_DNA"/>
</dbReference>
<dbReference type="SUPFAM" id="SSF51120">
    <property type="entry name" value="beta-Roll"/>
    <property type="match status" value="2"/>
</dbReference>
<evidence type="ECO:0000256" key="1">
    <source>
        <dbReference type="ARBA" id="ARBA00004613"/>
    </source>
</evidence>
<comment type="caution">
    <text evidence="3">The sequence shown here is derived from an EMBL/GenBank/DDBJ whole genome shotgun (WGS) entry which is preliminary data.</text>
</comment>
<comment type="subcellular location">
    <subcellularLocation>
        <location evidence="1">Secreted</location>
    </subcellularLocation>
</comment>
<dbReference type="PANTHER" id="PTHR38340:SF1">
    <property type="entry name" value="S-LAYER PROTEIN"/>
    <property type="match status" value="1"/>
</dbReference>
<reference evidence="3 4" key="1">
    <citation type="submission" date="2016-11" db="EMBL/GenBank/DDBJ databases">
        <title>Draft Genome Sequences of Nine Cyanobacterial Strains from Diverse Habitats.</title>
        <authorList>
            <person name="Zhu T."/>
            <person name="Hou S."/>
            <person name="Lu X."/>
            <person name="Hess W.R."/>
        </authorList>
    </citation>
    <scope>NUCLEOTIDE SEQUENCE [LARGE SCALE GENOMIC DNA]</scope>
    <source>
        <strain evidence="3 4">5.2 s.c.1</strain>
    </source>
</reference>
<dbReference type="InterPro" id="IPR001343">
    <property type="entry name" value="Hemolysn_Ca-bd"/>
</dbReference>